<feature type="transmembrane region" description="Helical" evidence="1">
    <location>
        <begin position="110"/>
        <end position="129"/>
    </location>
</feature>
<dbReference type="Proteomes" id="UP000827721">
    <property type="component" value="Unassembled WGS sequence"/>
</dbReference>
<dbReference type="InterPro" id="IPR007658">
    <property type="entry name" value="DUF594"/>
</dbReference>
<evidence type="ECO:0000256" key="1">
    <source>
        <dbReference type="SAM" id="Phobius"/>
    </source>
</evidence>
<feature type="transmembrane region" description="Helical" evidence="1">
    <location>
        <begin position="84"/>
        <end position="104"/>
    </location>
</feature>
<dbReference type="EMBL" id="JAFEMO010000009">
    <property type="protein sequence ID" value="KAH7565548.1"/>
    <property type="molecule type" value="Genomic_DNA"/>
</dbReference>
<gene>
    <name evidence="3" type="ORF">JRO89_XS09G0225900</name>
</gene>
<dbReference type="InterPro" id="IPR025315">
    <property type="entry name" value="DUF4220"/>
</dbReference>
<comment type="caution">
    <text evidence="3">The sequence shown here is derived from an EMBL/GenBank/DDBJ whole genome shotgun (WGS) entry which is preliminary data.</text>
</comment>
<sequence length="625" mass="71637">MLLEITRAMEIFPERLKKLWNIWEIHSLATVSLSVLASKVSDSEEIKSSLQATDSLQSFWAPFLLLHLGGPDSITAYSLEDNELWLRHFVVLLVQIGVAFYVFLRTWSNSTAITFIAIPMLITGVIKYGERTFVLRSSSTEHFKKNLSLHPDTCQDLVIIKTTPEEELEDPSKAVVPKNGVDTAEDSLLALGYFSFKRFEFLFAGRTLPSGDWTTSYLIVRYKEAQDAFKLIEVELGFMYDVLYTKATLVYSRLGIFLRCISFFSSVSALVLFTITIDVHRHSYLWMDISVTFLLLVAAVLMEIYAFIVLLFSDWALLWLIKIKEKQYNLPLISKARVEHFQRFISNCRSLSFLSNRKRWSGCIGQYNLISCCLKKSQQQPAYTRVQDQLPFTNELLEKYRYLTWEDVTSDLQNTVFSHLKSKAEELEQCRKFKPSLYVQSRDKVLAERGNYALSHFDLSRFLWTITGVEFDTSLLLWHIATDLCYYHYLNDKCTGDAAKLVPKSTEFFKKKKQAAVSADNKLAFDGRSALLHEILQEPREITLSVLRDGCGIGINLISSASDDDPSEHIWEVISGVWVEMLVYAANNCGWKEHAQSLVKGGELLTHVCLLMTYFGLTKQFVNKT</sequence>
<feature type="domain" description="DUF4220" evidence="2">
    <location>
        <begin position="27"/>
        <end position="371"/>
    </location>
</feature>
<dbReference type="PANTHER" id="PTHR31325">
    <property type="entry name" value="OS01G0798800 PROTEIN-RELATED"/>
    <property type="match status" value="1"/>
</dbReference>
<proteinExistence type="predicted"/>
<evidence type="ECO:0000259" key="2">
    <source>
        <dbReference type="Pfam" id="PF13968"/>
    </source>
</evidence>
<reference evidence="3 4" key="1">
    <citation type="submission" date="2021-02" db="EMBL/GenBank/DDBJ databases">
        <title>Plant Genome Project.</title>
        <authorList>
            <person name="Zhang R.-G."/>
        </authorList>
    </citation>
    <scope>NUCLEOTIDE SEQUENCE [LARGE SCALE GENOMIC DNA]</scope>
    <source>
        <tissue evidence="3">Leaves</tissue>
    </source>
</reference>
<organism evidence="3 4">
    <name type="scientific">Xanthoceras sorbifolium</name>
    <dbReference type="NCBI Taxonomy" id="99658"/>
    <lineage>
        <taxon>Eukaryota</taxon>
        <taxon>Viridiplantae</taxon>
        <taxon>Streptophyta</taxon>
        <taxon>Embryophyta</taxon>
        <taxon>Tracheophyta</taxon>
        <taxon>Spermatophyta</taxon>
        <taxon>Magnoliopsida</taxon>
        <taxon>eudicotyledons</taxon>
        <taxon>Gunneridae</taxon>
        <taxon>Pentapetalae</taxon>
        <taxon>rosids</taxon>
        <taxon>malvids</taxon>
        <taxon>Sapindales</taxon>
        <taxon>Sapindaceae</taxon>
        <taxon>Xanthoceroideae</taxon>
        <taxon>Xanthoceras</taxon>
    </lineage>
</organism>
<keyword evidence="4" id="KW-1185">Reference proteome</keyword>
<evidence type="ECO:0000313" key="3">
    <source>
        <dbReference type="EMBL" id="KAH7565548.1"/>
    </source>
</evidence>
<accession>A0ABQ8HMH3</accession>
<keyword evidence="1" id="KW-0472">Membrane</keyword>
<feature type="transmembrane region" description="Helical" evidence="1">
    <location>
        <begin position="256"/>
        <end position="277"/>
    </location>
</feature>
<dbReference type="Pfam" id="PF04578">
    <property type="entry name" value="DUF594"/>
    <property type="match status" value="1"/>
</dbReference>
<keyword evidence="1" id="KW-1133">Transmembrane helix</keyword>
<name>A0ABQ8HMH3_9ROSI</name>
<evidence type="ECO:0000313" key="4">
    <source>
        <dbReference type="Proteomes" id="UP000827721"/>
    </source>
</evidence>
<protein>
    <recommendedName>
        <fullName evidence="2">DUF4220 domain-containing protein</fullName>
    </recommendedName>
</protein>
<keyword evidence="1" id="KW-0812">Transmembrane</keyword>
<dbReference type="Pfam" id="PF13968">
    <property type="entry name" value="DUF4220"/>
    <property type="match status" value="1"/>
</dbReference>
<feature type="transmembrane region" description="Helical" evidence="1">
    <location>
        <begin position="289"/>
        <end position="321"/>
    </location>
</feature>